<evidence type="ECO:0000313" key="2">
    <source>
        <dbReference type="Proteomes" id="UP001055439"/>
    </source>
</evidence>
<dbReference type="AlphaFoldDB" id="A0A9E7GSE8"/>
<dbReference type="Proteomes" id="UP001055439">
    <property type="component" value="Chromosome 7"/>
</dbReference>
<name>A0A9E7GSE8_9LILI</name>
<proteinExistence type="predicted"/>
<dbReference type="OrthoDB" id="1910234at2759"/>
<gene>
    <name evidence="1" type="ORF">MUK42_04997</name>
</gene>
<accession>A0A9E7GSE8</accession>
<feature type="non-terminal residue" evidence="1">
    <location>
        <position position="1"/>
    </location>
</feature>
<dbReference type="EMBL" id="CP097509">
    <property type="protein sequence ID" value="URE20984.1"/>
    <property type="molecule type" value="Genomic_DNA"/>
</dbReference>
<sequence>GSEGERAPCAIQAIPPPGLPGSYFPFLRRTIR</sequence>
<reference evidence="1" key="1">
    <citation type="submission" date="2022-05" db="EMBL/GenBank/DDBJ databases">
        <title>The Musa troglodytarum L. genome provides insights into the mechanism of non-climacteric behaviour and enrichment of carotenoids.</title>
        <authorList>
            <person name="Wang J."/>
        </authorList>
    </citation>
    <scope>NUCLEOTIDE SEQUENCE</scope>
    <source>
        <tissue evidence="1">Leaf</tissue>
    </source>
</reference>
<keyword evidence="2" id="KW-1185">Reference proteome</keyword>
<protein>
    <submittedName>
        <fullName evidence="1">Uncharacterized protein</fullName>
    </submittedName>
</protein>
<evidence type="ECO:0000313" key="1">
    <source>
        <dbReference type="EMBL" id="URE20984.1"/>
    </source>
</evidence>
<organism evidence="1 2">
    <name type="scientific">Musa troglodytarum</name>
    <name type="common">fe'i banana</name>
    <dbReference type="NCBI Taxonomy" id="320322"/>
    <lineage>
        <taxon>Eukaryota</taxon>
        <taxon>Viridiplantae</taxon>
        <taxon>Streptophyta</taxon>
        <taxon>Embryophyta</taxon>
        <taxon>Tracheophyta</taxon>
        <taxon>Spermatophyta</taxon>
        <taxon>Magnoliopsida</taxon>
        <taxon>Liliopsida</taxon>
        <taxon>Zingiberales</taxon>
        <taxon>Musaceae</taxon>
        <taxon>Musa</taxon>
    </lineage>
</organism>